<dbReference type="SUPFAM" id="SSF51905">
    <property type="entry name" value="FAD/NAD(P)-binding domain"/>
    <property type="match status" value="1"/>
</dbReference>
<accession>A0A0T5NPX3</accession>
<dbReference type="PANTHER" id="PTHR13847:SF281">
    <property type="entry name" value="FAD DEPENDENT OXIDOREDUCTASE DOMAIN-CONTAINING PROTEIN"/>
    <property type="match status" value="1"/>
</dbReference>
<evidence type="ECO:0000256" key="1">
    <source>
        <dbReference type="ARBA" id="ARBA00023002"/>
    </source>
</evidence>
<organism evidence="3 4">
    <name type="scientific">Roseovarius atlanticus</name>
    <dbReference type="NCBI Taxonomy" id="1641875"/>
    <lineage>
        <taxon>Bacteria</taxon>
        <taxon>Pseudomonadati</taxon>
        <taxon>Pseudomonadota</taxon>
        <taxon>Alphaproteobacteria</taxon>
        <taxon>Rhodobacterales</taxon>
        <taxon>Roseobacteraceae</taxon>
        <taxon>Roseovarius</taxon>
    </lineage>
</organism>
<name>A0A0T5NPX3_9RHOB</name>
<dbReference type="EMBL" id="LAXJ01000026">
    <property type="protein sequence ID" value="KRS10897.1"/>
    <property type="molecule type" value="Genomic_DNA"/>
</dbReference>
<dbReference type="Pfam" id="PF01266">
    <property type="entry name" value="DAO"/>
    <property type="match status" value="1"/>
</dbReference>
<evidence type="ECO:0000313" key="4">
    <source>
        <dbReference type="Proteomes" id="UP000051295"/>
    </source>
</evidence>
<dbReference type="PANTHER" id="PTHR13847">
    <property type="entry name" value="SARCOSINE DEHYDROGENASE-RELATED"/>
    <property type="match status" value="1"/>
</dbReference>
<dbReference type="STRING" id="1641875.XM53_19160"/>
<dbReference type="Gene3D" id="3.30.9.10">
    <property type="entry name" value="D-Amino Acid Oxidase, subunit A, domain 2"/>
    <property type="match status" value="1"/>
</dbReference>
<evidence type="ECO:0000313" key="3">
    <source>
        <dbReference type="EMBL" id="KRS10897.1"/>
    </source>
</evidence>
<sequence length="429" mass="45762">MKYTSYWLDTAPPFDGGCEGPVEGQFDVAIIGGGFTGLSAALRLARAGVSVALLEAVHVGAGGSGRNGGHLNNGLSHGYAAAKAHLGATRAHALYKAYDQSIDMIEDIIAEERIACDFRRSGKLKLASKPGHVAGLRANCELIAREVDPEARWLEPSDLKGEIGSRAFHGATLQPKSAMMHMGRYVAGLARAASGHGARIWEGAPVTDRRKVNGSWRLDTPRGALRAERVIAATDAYSGVHRGAPLAPFRKRIIAVGSFIVATRPLDDAEVAATMPGNRTCVTSMNIGNYFRLSPDNRLIFGGRARFSATSDQRSDARSGAILRAGMAQIFPHIADVPIDYCWGGLVGMTKDRLPRAGEMDGMIYGMGYSGHGAQMSTLVGASLADLAMGREGMNPLAGLDWPTVPGYSGRPWFLPLVGMWFSLKDRLT</sequence>
<feature type="domain" description="FAD dependent oxidoreductase" evidence="2">
    <location>
        <begin position="27"/>
        <end position="387"/>
    </location>
</feature>
<comment type="caution">
    <text evidence="3">The sequence shown here is derived from an EMBL/GenBank/DDBJ whole genome shotgun (WGS) entry which is preliminary data.</text>
</comment>
<dbReference type="RefSeq" id="WP_057796285.1">
    <property type="nucleotide sequence ID" value="NZ_LAXJ01000026.1"/>
</dbReference>
<dbReference type="AlphaFoldDB" id="A0A0T5NPX3"/>
<dbReference type="Gene3D" id="3.50.50.60">
    <property type="entry name" value="FAD/NAD(P)-binding domain"/>
    <property type="match status" value="1"/>
</dbReference>
<keyword evidence="1" id="KW-0560">Oxidoreductase</keyword>
<dbReference type="OrthoDB" id="9806601at2"/>
<evidence type="ECO:0000259" key="2">
    <source>
        <dbReference type="Pfam" id="PF01266"/>
    </source>
</evidence>
<gene>
    <name evidence="3" type="ORF">XM53_19160</name>
</gene>
<dbReference type="InterPro" id="IPR006076">
    <property type="entry name" value="FAD-dep_OxRdtase"/>
</dbReference>
<dbReference type="InterPro" id="IPR036188">
    <property type="entry name" value="FAD/NAD-bd_sf"/>
</dbReference>
<protein>
    <submittedName>
        <fullName evidence="3">FAD-dependent oxidoreductase</fullName>
    </submittedName>
</protein>
<dbReference type="GO" id="GO:0005737">
    <property type="term" value="C:cytoplasm"/>
    <property type="evidence" value="ECO:0007669"/>
    <property type="project" value="TreeGrafter"/>
</dbReference>
<dbReference type="Proteomes" id="UP000051295">
    <property type="component" value="Unassembled WGS sequence"/>
</dbReference>
<dbReference type="PATRIC" id="fig|1641875.4.peg.2364"/>
<dbReference type="GO" id="GO:0016491">
    <property type="term" value="F:oxidoreductase activity"/>
    <property type="evidence" value="ECO:0007669"/>
    <property type="project" value="UniProtKB-KW"/>
</dbReference>
<proteinExistence type="predicted"/>
<keyword evidence="4" id="KW-1185">Reference proteome</keyword>
<reference evidence="3 4" key="1">
    <citation type="submission" date="2015-04" db="EMBL/GenBank/DDBJ databases">
        <title>The draft genome sequence of Roseovarius sp.R12b.</title>
        <authorList>
            <person name="Li G."/>
            <person name="Lai Q."/>
            <person name="Shao Z."/>
            <person name="Yan P."/>
        </authorList>
    </citation>
    <scope>NUCLEOTIDE SEQUENCE [LARGE SCALE GENOMIC DNA]</scope>
    <source>
        <strain evidence="3 4">R12B</strain>
    </source>
</reference>